<dbReference type="RefSeq" id="WP_115467674.1">
    <property type="nucleotide sequence ID" value="NZ_QKRA01000003.1"/>
</dbReference>
<feature type="signal peptide" evidence="1">
    <location>
        <begin position="1"/>
        <end position="28"/>
    </location>
</feature>
<feature type="chain" id="PRO_5017035615" evidence="1">
    <location>
        <begin position="29"/>
        <end position="341"/>
    </location>
</feature>
<organism evidence="2 3">
    <name type="scientific">Marinomonas piezotolerans</name>
    <dbReference type="NCBI Taxonomy" id="2213058"/>
    <lineage>
        <taxon>Bacteria</taxon>
        <taxon>Pseudomonadati</taxon>
        <taxon>Pseudomonadota</taxon>
        <taxon>Gammaproteobacteria</taxon>
        <taxon>Oceanospirillales</taxon>
        <taxon>Oceanospirillaceae</taxon>
        <taxon>Marinomonas</taxon>
    </lineage>
</organism>
<protein>
    <submittedName>
        <fullName evidence="2">DUF3080 domain-containing protein</fullName>
    </submittedName>
</protein>
<dbReference type="OrthoDB" id="6997572at2"/>
<keyword evidence="3" id="KW-1185">Reference proteome</keyword>
<name>A0A370U9G9_9GAMM</name>
<comment type="caution">
    <text evidence="2">The sequence shown here is derived from an EMBL/GenBank/DDBJ whole genome shotgun (WGS) entry which is preliminary data.</text>
</comment>
<reference evidence="2 3" key="1">
    <citation type="submission" date="2018-06" db="EMBL/GenBank/DDBJ databases">
        <title>Marinomonas sp. YLB-05 draft genome sequence.</title>
        <authorList>
            <person name="Yu L."/>
            <person name="Tang X."/>
        </authorList>
    </citation>
    <scope>NUCLEOTIDE SEQUENCE [LARGE SCALE GENOMIC DNA]</scope>
    <source>
        <strain evidence="2 3">YLB-05</strain>
    </source>
</reference>
<evidence type="ECO:0000256" key="1">
    <source>
        <dbReference type="SAM" id="SignalP"/>
    </source>
</evidence>
<sequence>MTSRVSLKAVCVGLLLVLLSGCDSRFQAQTLFEAYLSDLNRSDWLNIEPIASPDFIPLPPLRTRQLALSQFDVGLLDFLSLQSCDVGSLAGQRNSILGKVMPTSQRLVYELDMIRAIRECSIEDEALRDTLSHVADVKTKELPRAFSNALWAGDETQAFFSLAKGYIPVSPESSRYQQLVIALQDLTSIAEHLDSIPEVSSKQIERDMQAIFESEYLGKLLFSLGHISRYLTTVSEHVVELSRDESVCGAPLRFLKKQFEAHYIDQLQPYMARINRVAYQVLPLMSQLVAVSDQMEPSWRTFTNQFSMQHSDSLWQQYLQASRDHGQAWSNLFAKCNSEVT</sequence>
<dbReference type="Proteomes" id="UP000254326">
    <property type="component" value="Unassembled WGS sequence"/>
</dbReference>
<dbReference type="AlphaFoldDB" id="A0A370U9G9"/>
<dbReference type="Pfam" id="PF11279">
    <property type="entry name" value="DUF3080"/>
    <property type="match status" value="1"/>
</dbReference>
<dbReference type="InterPro" id="IPR021431">
    <property type="entry name" value="DUF3080"/>
</dbReference>
<proteinExistence type="predicted"/>
<evidence type="ECO:0000313" key="3">
    <source>
        <dbReference type="Proteomes" id="UP000254326"/>
    </source>
</evidence>
<gene>
    <name evidence="2" type="ORF">DN730_08405</name>
</gene>
<evidence type="ECO:0000313" key="2">
    <source>
        <dbReference type="EMBL" id="RDL44411.1"/>
    </source>
</evidence>
<keyword evidence="1" id="KW-0732">Signal</keyword>
<dbReference type="PROSITE" id="PS51257">
    <property type="entry name" value="PROKAR_LIPOPROTEIN"/>
    <property type="match status" value="1"/>
</dbReference>
<dbReference type="EMBL" id="QKRA01000003">
    <property type="protein sequence ID" value="RDL44411.1"/>
    <property type="molecule type" value="Genomic_DNA"/>
</dbReference>
<accession>A0A370U9G9</accession>